<protein>
    <submittedName>
        <fullName evidence="1">Uncharacterized protein</fullName>
    </submittedName>
</protein>
<gene>
    <name evidence="1" type="ORF">ORPV_960</name>
</gene>
<dbReference type="KEGG" id="vg:35382805"/>
<dbReference type="GeneID" id="35382805"/>
<dbReference type="Proteomes" id="UP000236316">
    <property type="component" value="Segment"/>
</dbReference>
<dbReference type="EMBL" id="LT906555">
    <property type="protein sequence ID" value="SNW62864.1"/>
    <property type="molecule type" value="Genomic_DNA"/>
</dbReference>
<keyword evidence="2" id="KW-1185">Reference proteome</keyword>
<reference evidence="1" key="1">
    <citation type="submission" date="2017-08" db="EMBL/GenBank/DDBJ databases">
        <authorList>
            <consortium name="Urmite Genomes"/>
        </authorList>
    </citation>
    <scope>NUCLEOTIDE SEQUENCE [LARGE SCALE GENOMIC DNA]</scope>
    <source>
        <strain evidence="1">IHUMI-LCC2</strain>
    </source>
</reference>
<dbReference type="RefSeq" id="YP_009449166.1">
    <property type="nucleotide sequence ID" value="NC_036594.1"/>
</dbReference>
<evidence type="ECO:0000313" key="2">
    <source>
        <dbReference type="Proteomes" id="UP000236316"/>
    </source>
</evidence>
<proteinExistence type="predicted"/>
<accession>A0A2I2L5Q0</accession>
<sequence length="381" mass="43410">MENRSIRCEVEENMKNNMKISTMVFVAELEGDVNTYSSFAFLPITVIDIKPTTKKTKKIKIPHCDKVGAILSMCMKGQVRGILKSLDSKGFKNSVSIDISTSRKNLNIKLSKNSMHITGALSEDDAQEGCALLIKNILYTRDLVNKMRNNLEEVETICNWFVENSRGTQFEKEEIIEQENACYHIRSTDWNIKYPDADKYCSFVENHDNDIVLFFVRTLVEAVMEGLNLSHFERMLGHIKNIMKIPESDYEGPIISSDNLRVSSMKCSMIKYDYKLPYDVDVQKLCVAINGYNGFIARHNNQVRLSARIILPYDPEGIENIHVKKNQNAKHTFIVNGCGSVSQHSPCHSLGCDAYKMFMEALLDLKEFIESPEDDDITSQS</sequence>
<organism evidence="1">
    <name type="scientific">Orpheovirus IHUMI-LCC2</name>
    <dbReference type="NCBI Taxonomy" id="2023057"/>
    <lineage>
        <taxon>Viruses</taxon>
        <taxon>Varidnaviria</taxon>
        <taxon>Bamfordvirae</taxon>
        <taxon>Nucleocytoviricota</taxon>
        <taxon>Megaviricetes</taxon>
        <taxon>Pimascovirales</taxon>
        <taxon>Ocovirineae</taxon>
        <taxon>Orpheoviridae</taxon>
        <taxon>Alphaorpheovirus</taxon>
        <taxon>Alphaorpheovirus massiliense</taxon>
    </lineage>
</organism>
<name>A0A2I2L5Q0_9VIRU</name>
<evidence type="ECO:0000313" key="1">
    <source>
        <dbReference type="EMBL" id="SNW62864.1"/>
    </source>
</evidence>